<dbReference type="PIRSF" id="PIRSF004553">
    <property type="entry name" value="CHP00095"/>
    <property type="match status" value="1"/>
</dbReference>
<dbReference type="PROSITE" id="PS00092">
    <property type="entry name" value="N6_MTASE"/>
    <property type="match status" value="1"/>
</dbReference>
<dbReference type="InterPro" id="IPR029063">
    <property type="entry name" value="SAM-dependent_MTases_sf"/>
</dbReference>
<gene>
    <name evidence="3" type="ORF">METZ01_LOCUS49666</name>
</gene>
<name>A0A381RY95_9ZZZZ</name>
<organism evidence="3">
    <name type="scientific">marine metagenome</name>
    <dbReference type="NCBI Taxonomy" id="408172"/>
    <lineage>
        <taxon>unclassified sequences</taxon>
        <taxon>metagenomes</taxon>
        <taxon>ecological metagenomes</taxon>
    </lineage>
</organism>
<dbReference type="InterPro" id="IPR002052">
    <property type="entry name" value="DNA_methylase_N6_adenine_CS"/>
</dbReference>
<dbReference type="GO" id="GO:0003676">
    <property type="term" value="F:nucleic acid binding"/>
    <property type="evidence" value="ECO:0007669"/>
    <property type="project" value="InterPro"/>
</dbReference>
<evidence type="ECO:0008006" key="4">
    <source>
        <dbReference type="Google" id="ProtNLM"/>
    </source>
</evidence>
<protein>
    <recommendedName>
        <fullName evidence="4">16S rRNA (Guanine(966)-N(2))-methyltransferase RsmD</fullName>
    </recommendedName>
</protein>
<dbReference type="AlphaFoldDB" id="A0A381RY95"/>
<evidence type="ECO:0000256" key="1">
    <source>
        <dbReference type="ARBA" id="ARBA00022603"/>
    </source>
</evidence>
<accession>A0A381RY95</accession>
<dbReference type="SUPFAM" id="SSF53335">
    <property type="entry name" value="S-adenosyl-L-methionine-dependent methyltransferases"/>
    <property type="match status" value="1"/>
</dbReference>
<dbReference type="PANTHER" id="PTHR43542">
    <property type="entry name" value="METHYLTRANSFERASE"/>
    <property type="match status" value="1"/>
</dbReference>
<dbReference type="EMBL" id="UINC01002450">
    <property type="protein sequence ID" value="SUZ96812.1"/>
    <property type="molecule type" value="Genomic_DNA"/>
</dbReference>
<dbReference type="Pfam" id="PF03602">
    <property type="entry name" value="Cons_hypoth95"/>
    <property type="match status" value="1"/>
</dbReference>
<sequence>MSKKMPYRPTKSRVRKSIFDKLVPFNYSCVLDLFSGSGIMGLEASSRGASFVTFVEKHEKSLSLMKENSLKFHGVDYSFIKMDVFSFLKQARSFDLVFADPPYGRFDLKTLVETIYERLNKNGKLILECEKSQSPFLDADVTDYGNTRILTWTNL</sequence>
<dbReference type="GO" id="GO:0031167">
    <property type="term" value="P:rRNA methylation"/>
    <property type="evidence" value="ECO:0007669"/>
    <property type="project" value="InterPro"/>
</dbReference>
<proteinExistence type="predicted"/>
<evidence type="ECO:0000256" key="2">
    <source>
        <dbReference type="ARBA" id="ARBA00022679"/>
    </source>
</evidence>
<dbReference type="Gene3D" id="3.40.50.150">
    <property type="entry name" value="Vaccinia Virus protein VP39"/>
    <property type="match status" value="1"/>
</dbReference>
<dbReference type="InterPro" id="IPR004398">
    <property type="entry name" value="RNA_MeTrfase_RsmD"/>
</dbReference>
<evidence type="ECO:0000313" key="3">
    <source>
        <dbReference type="EMBL" id="SUZ96812.1"/>
    </source>
</evidence>
<dbReference type="CDD" id="cd02440">
    <property type="entry name" value="AdoMet_MTases"/>
    <property type="match status" value="1"/>
</dbReference>
<reference evidence="3" key="1">
    <citation type="submission" date="2018-05" db="EMBL/GenBank/DDBJ databases">
        <authorList>
            <person name="Lanie J.A."/>
            <person name="Ng W.-L."/>
            <person name="Kazmierczak K.M."/>
            <person name="Andrzejewski T.M."/>
            <person name="Davidsen T.M."/>
            <person name="Wayne K.J."/>
            <person name="Tettelin H."/>
            <person name="Glass J.I."/>
            <person name="Rusch D."/>
            <person name="Podicherti R."/>
            <person name="Tsui H.-C.T."/>
            <person name="Winkler M.E."/>
        </authorList>
    </citation>
    <scope>NUCLEOTIDE SEQUENCE</scope>
</reference>
<dbReference type="GO" id="GO:0008168">
    <property type="term" value="F:methyltransferase activity"/>
    <property type="evidence" value="ECO:0007669"/>
    <property type="project" value="UniProtKB-KW"/>
</dbReference>
<dbReference type="PANTHER" id="PTHR43542:SF1">
    <property type="entry name" value="METHYLTRANSFERASE"/>
    <property type="match status" value="1"/>
</dbReference>
<keyword evidence="1" id="KW-0489">Methyltransferase</keyword>
<keyword evidence="2" id="KW-0808">Transferase</keyword>